<dbReference type="InterPro" id="IPR051679">
    <property type="entry name" value="DASS-Related_Transporters"/>
</dbReference>
<feature type="transmembrane region" description="Helical" evidence="7">
    <location>
        <begin position="413"/>
        <end position="433"/>
    </location>
</feature>
<reference evidence="9 10" key="1">
    <citation type="submission" date="2016-09" db="EMBL/GenBank/DDBJ databases">
        <authorList>
            <person name="Capua I."/>
            <person name="De Benedictis P."/>
            <person name="Joannis T."/>
            <person name="Lombin L.H."/>
            <person name="Cattoli G."/>
        </authorList>
    </citation>
    <scope>NUCLEOTIDE SEQUENCE [LARGE SCALE GENOMIC DNA]</scope>
    <source>
        <strain evidence="9 10">GluBS11</strain>
    </source>
</reference>
<feature type="transmembrane region" description="Helical" evidence="7">
    <location>
        <begin position="326"/>
        <end position="343"/>
    </location>
</feature>
<feature type="transmembrane region" description="Helical" evidence="7">
    <location>
        <begin position="259"/>
        <end position="280"/>
    </location>
</feature>
<dbReference type="EMBL" id="FMKA01000012">
    <property type="protein sequence ID" value="SCP97658.1"/>
    <property type="molecule type" value="Genomic_DNA"/>
</dbReference>
<dbReference type="STRING" id="1619234.SAMN05421730_101276"/>
<evidence type="ECO:0000259" key="8">
    <source>
        <dbReference type="Pfam" id="PF03600"/>
    </source>
</evidence>
<feature type="domain" description="Citrate transporter-like" evidence="8">
    <location>
        <begin position="18"/>
        <end position="351"/>
    </location>
</feature>
<keyword evidence="5 7" id="KW-1133">Transmembrane helix</keyword>
<keyword evidence="4" id="KW-0677">Repeat</keyword>
<evidence type="ECO:0000256" key="1">
    <source>
        <dbReference type="ARBA" id="ARBA00004141"/>
    </source>
</evidence>
<keyword evidence="6 7" id="KW-0472">Membrane</keyword>
<proteinExistence type="predicted"/>
<protein>
    <submittedName>
        <fullName evidence="9">Di-and tricarboxylate transporter</fullName>
    </submittedName>
</protein>
<dbReference type="PANTHER" id="PTHR43652:SF2">
    <property type="entry name" value="BASIC AMINO ACID ANTIPORTER YFCC-RELATED"/>
    <property type="match status" value="1"/>
</dbReference>
<evidence type="ECO:0000256" key="5">
    <source>
        <dbReference type="ARBA" id="ARBA00022989"/>
    </source>
</evidence>
<sequence>MNVLVICLIICLLTVISYVWGKISMATTAMISLAAFVLTGCLDPNEALLNFGNSNGIMIMSMFVVAAGLQRTQFIKMISRSVNKIANGSITKVMFGYVIISIILSQFIQSPLIVFGIMSPMLIETCKDMNISPSKVMFPLGISAVATCSTLPLGSGATVAAELNGYLQANDYTQFVVSLTDPMKARLPVLIVCAVYCIFFAVKVAPDLVVNNAGAAAGGRKLEERPALNPFSEKAGYIIFILTTLGLIFQQNIPRSIIAPTWLICFIGALLMVLCGVLSGREACGAMNIPMYLLFVGSMAMGSALAASGAGAVVGDFLANMATSIGNPYLIGTVFFIVPFLLTQVMQNRAVMLIFIPITIQACKSLGANPIGLIILVQAACLTAFMTPMGTPAVPLIMATGGYDIKSILKQSMIPAILFSIVSIFWVMTVMPLF</sequence>
<feature type="transmembrane region" description="Helical" evidence="7">
    <location>
        <begin position="90"/>
        <end position="108"/>
    </location>
</feature>
<dbReference type="RefSeq" id="WP_091233997.1">
    <property type="nucleotide sequence ID" value="NZ_FMKA01000012.1"/>
</dbReference>
<keyword evidence="10" id="KW-1185">Reference proteome</keyword>
<keyword evidence="3 7" id="KW-0812">Transmembrane</keyword>
<accession>A0A1D3TUC4</accession>
<dbReference type="Proteomes" id="UP000199315">
    <property type="component" value="Unassembled WGS sequence"/>
</dbReference>
<evidence type="ECO:0000256" key="6">
    <source>
        <dbReference type="ARBA" id="ARBA00023136"/>
    </source>
</evidence>
<keyword evidence="2" id="KW-0813">Transport</keyword>
<evidence type="ECO:0000256" key="2">
    <source>
        <dbReference type="ARBA" id="ARBA00022448"/>
    </source>
</evidence>
<feature type="transmembrane region" description="Helical" evidence="7">
    <location>
        <begin position="235"/>
        <end position="253"/>
    </location>
</feature>
<gene>
    <name evidence="9" type="ORF">SAMN05421730_101276</name>
</gene>
<feature type="transmembrane region" description="Helical" evidence="7">
    <location>
        <begin position="185"/>
        <end position="202"/>
    </location>
</feature>
<name>A0A1D3TUC4_9FIRM</name>
<evidence type="ECO:0000256" key="4">
    <source>
        <dbReference type="ARBA" id="ARBA00022737"/>
    </source>
</evidence>
<evidence type="ECO:0000313" key="9">
    <source>
        <dbReference type="EMBL" id="SCP97658.1"/>
    </source>
</evidence>
<feature type="transmembrane region" description="Helical" evidence="7">
    <location>
        <begin position="47"/>
        <end position="69"/>
    </location>
</feature>
<evidence type="ECO:0000313" key="10">
    <source>
        <dbReference type="Proteomes" id="UP000199315"/>
    </source>
</evidence>
<feature type="transmembrane region" description="Helical" evidence="7">
    <location>
        <begin position="292"/>
        <end position="314"/>
    </location>
</feature>
<evidence type="ECO:0000256" key="7">
    <source>
        <dbReference type="SAM" id="Phobius"/>
    </source>
</evidence>
<dbReference type="InterPro" id="IPR004680">
    <property type="entry name" value="Cit_transptr-like_dom"/>
</dbReference>
<dbReference type="GO" id="GO:0005886">
    <property type="term" value="C:plasma membrane"/>
    <property type="evidence" value="ECO:0007669"/>
    <property type="project" value="TreeGrafter"/>
</dbReference>
<dbReference type="PANTHER" id="PTHR43652">
    <property type="entry name" value="BASIC AMINO ACID ANTIPORTER YFCC-RELATED"/>
    <property type="match status" value="1"/>
</dbReference>
<organism evidence="9 10">
    <name type="scientific">Anaerobium acetethylicum</name>
    <dbReference type="NCBI Taxonomy" id="1619234"/>
    <lineage>
        <taxon>Bacteria</taxon>
        <taxon>Bacillati</taxon>
        <taxon>Bacillota</taxon>
        <taxon>Clostridia</taxon>
        <taxon>Lachnospirales</taxon>
        <taxon>Lachnospiraceae</taxon>
        <taxon>Anaerobium</taxon>
    </lineage>
</organism>
<dbReference type="OrthoDB" id="9765532at2"/>
<dbReference type="GO" id="GO:0055085">
    <property type="term" value="P:transmembrane transport"/>
    <property type="evidence" value="ECO:0007669"/>
    <property type="project" value="InterPro"/>
</dbReference>
<comment type="subcellular location">
    <subcellularLocation>
        <location evidence="1">Membrane</location>
        <topology evidence="1">Multi-pass membrane protein</topology>
    </subcellularLocation>
</comment>
<evidence type="ECO:0000256" key="3">
    <source>
        <dbReference type="ARBA" id="ARBA00022692"/>
    </source>
</evidence>
<feature type="transmembrane region" description="Helical" evidence="7">
    <location>
        <begin position="373"/>
        <end position="401"/>
    </location>
</feature>
<dbReference type="Pfam" id="PF03600">
    <property type="entry name" value="CitMHS"/>
    <property type="match status" value="1"/>
</dbReference>
<dbReference type="AlphaFoldDB" id="A0A1D3TUC4"/>